<evidence type="ECO:0000313" key="2">
    <source>
        <dbReference type="EMBL" id="GAB1313720.1"/>
    </source>
</evidence>
<protein>
    <submittedName>
        <fullName evidence="2">Uncharacterized protein</fullName>
    </submittedName>
</protein>
<feature type="region of interest" description="Disordered" evidence="1">
    <location>
        <begin position="1"/>
        <end position="23"/>
    </location>
</feature>
<sequence length="127" mass="14678">MAGLGLPNGDDDRRALHNLPGPGLSRTVDHHTVVRVPIRDPDRPGRFPLRFWLCWRLVFDQLRDSYGVRLLWDVQWPESYRRDNVEYSSPEFHLELEHQLADNRVGQFGREDESSVSSMVGGGHDIM</sequence>
<gene>
    <name evidence="2" type="ORF">MFIFM68171_03930</name>
</gene>
<comment type="caution">
    <text evidence="2">The sequence shown here is derived from an EMBL/GenBank/DDBJ whole genome shotgun (WGS) entry which is preliminary data.</text>
</comment>
<name>A0ABQ0G7N1_9PEZI</name>
<evidence type="ECO:0000313" key="3">
    <source>
        <dbReference type="Proteomes" id="UP001628179"/>
    </source>
</evidence>
<keyword evidence="3" id="KW-1185">Reference proteome</keyword>
<dbReference type="RefSeq" id="XP_070915451.1">
    <property type="nucleotide sequence ID" value="XM_071059350.1"/>
</dbReference>
<organism evidence="2 3">
    <name type="scientific">Madurella fahalii</name>
    <dbReference type="NCBI Taxonomy" id="1157608"/>
    <lineage>
        <taxon>Eukaryota</taxon>
        <taxon>Fungi</taxon>
        <taxon>Dikarya</taxon>
        <taxon>Ascomycota</taxon>
        <taxon>Pezizomycotina</taxon>
        <taxon>Sordariomycetes</taxon>
        <taxon>Sordariomycetidae</taxon>
        <taxon>Sordariales</taxon>
        <taxon>Sordariales incertae sedis</taxon>
        <taxon>Madurella</taxon>
    </lineage>
</organism>
<evidence type="ECO:0000256" key="1">
    <source>
        <dbReference type="SAM" id="MobiDB-lite"/>
    </source>
</evidence>
<reference evidence="2 3" key="1">
    <citation type="submission" date="2024-09" db="EMBL/GenBank/DDBJ databases">
        <title>Itraconazole resistance in Madurella fahalii resulting from another homologue of gene encoding cytochrome P450 14-alpha sterol demethylase (CYP51).</title>
        <authorList>
            <person name="Yoshioka I."/>
            <person name="Fahal A.H."/>
            <person name="Kaneko S."/>
            <person name="Yaguchi T."/>
        </authorList>
    </citation>
    <scope>NUCLEOTIDE SEQUENCE [LARGE SCALE GENOMIC DNA]</scope>
    <source>
        <strain evidence="2 3">IFM 68171</strain>
    </source>
</reference>
<dbReference type="GeneID" id="98174673"/>
<dbReference type="EMBL" id="BAAFSV010000002">
    <property type="protein sequence ID" value="GAB1313720.1"/>
    <property type="molecule type" value="Genomic_DNA"/>
</dbReference>
<proteinExistence type="predicted"/>
<dbReference type="Proteomes" id="UP001628179">
    <property type="component" value="Unassembled WGS sequence"/>
</dbReference>
<accession>A0ABQ0G7N1</accession>